<evidence type="ECO:0000313" key="2">
    <source>
        <dbReference type="Proteomes" id="UP000762676"/>
    </source>
</evidence>
<gene>
    <name evidence="1" type="ORF">ElyMa_005322300</name>
</gene>
<keyword evidence="1" id="KW-0255">Endonuclease</keyword>
<keyword evidence="2" id="KW-1185">Reference proteome</keyword>
<name>A0AAV4K1W7_9GAST</name>
<reference evidence="1 2" key="1">
    <citation type="journal article" date="2021" name="Elife">
        <title>Chloroplast acquisition without the gene transfer in kleptoplastic sea slugs, Plakobranchus ocellatus.</title>
        <authorList>
            <person name="Maeda T."/>
            <person name="Takahashi S."/>
            <person name="Yoshida T."/>
            <person name="Shimamura S."/>
            <person name="Takaki Y."/>
            <person name="Nagai Y."/>
            <person name="Toyoda A."/>
            <person name="Suzuki Y."/>
            <person name="Arimoto A."/>
            <person name="Ishii H."/>
            <person name="Satoh N."/>
            <person name="Nishiyama T."/>
            <person name="Hasebe M."/>
            <person name="Maruyama T."/>
            <person name="Minagawa J."/>
            <person name="Obokata J."/>
            <person name="Shigenobu S."/>
        </authorList>
    </citation>
    <scope>NUCLEOTIDE SEQUENCE [LARGE SCALE GENOMIC DNA]</scope>
</reference>
<dbReference type="AlphaFoldDB" id="A0AAV4K1W7"/>
<keyword evidence="1" id="KW-0540">Nuclease</keyword>
<keyword evidence="1" id="KW-0378">Hydrolase</keyword>
<evidence type="ECO:0000313" key="1">
    <source>
        <dbReference type="EMBL" id="GFS27968.1"/>
    </source>
</evidence>
<comment type="caution">
    <text evidence="1">The sequence shown here is derived from an EMBL/GenBank/DDBJ whole genome shotgun (WGS) entry which is preliminary data.</text>
</comment>
<dbReference type="PANTHER" id="PTHR47027:SF20">
    <property type="entry name" value="REVERSE TRANSCRIPTASE-LIKE PROTEIN WITH RNA-DIRECTED DNA POLYMERASE DOMAIN"/>
    <property type="match status" value="1"/>
</dbReference>
<accession>A0AAV4K1W7</accession>
<dbReference type="PANTHER" id="PTHR47027">
    <property type="entry name" value="REVERSE TRANSCRIPTASE DOMAIN-CONTAINING PROTEIN"/>
    <property type="match status" value="1"/>
</dbReference>
<protein>
    <submittedName>
        <fullName evidence="1">Endonuclease-reverse transcriptase</fullName>
    </submittedName>
</protein>
<dbReference type="EMBL" id="BMAT01010590">
    <property type="protein sequence ID" value="GFS27968.1"/>
    <property type="molecule type" value="Genomic_DNA"/>
</dbReference>
<dbReference type="GO" id="GO:0004519">
    <property type="term" value="F:endonuclease activity"/>
    <property type="evidence" value="ECO:0007669"/>
    <property type="project" value="UniProtKB-KW"/>
</dbReference>
<proteinExistence type="predicted"/>
<organism evidence="1 2">
    <name type="scientific">Elysia marginata</name>
    <dbReference type="NCBI Taxonomy" id="1093978"/>
    <lineage>
        <taxon>Eukaryota</taxon>
        <taxon>Metazoa</taxon>
        <taxon>Spiralia</taxon>
        <taxon>Lophotrochozoa</taxon>
        <taxon>Mollusca</taxon>
        <taxon>Gastropoda</taxon>
        <taxon>Heterobranchia</taxon>
        <taxon>Euthyneura</taxon>
        <taxon>Panpulmonata</taxon>
        <taxon>Sacoglossa</taxon>
        <taxon>Placobranchoidea</taxon>
        <taxon>Plakobranchidae</taxon>
        <taxon>Elysia</taxon>
    </lineage>
</organism>
<sequence>MHIPASKESSNVEPDIKIDRTSLENVDNFKYLGSIKTSDGPCTKDINTRIAMAKQGMVRLNNIWKDKSIPKPLKFKLLKTLVWPRMLYGCETWTMRKADELKIEAAEMWFFRRLLRVSWKDRRTNGNVLAEMGSGRTLLSLVKERRLKYIGHAERNTKTDLMKTIFEGKTKAKRGKGWPSLSYVDQVLDTLVSDYFPICFEIDITKPIKEDKKITPRNLKNINLNLFKEDLSRALQNSSINSFKDFNSCVANILDQHAPYSERTVTSRHYTPWFNITVKAAKEQRRKHRENVEENCSYR</sequence>
<dbReference type="Proteomes" id="UP000762676">
    <property type="component" value="Unassembled WGS sequence"/>
</dbReference>